<evidence type="ECO:0008006" key="3">
    <source>
        <dbReference type="Google" id="ProtNLM"/>
    </source>
</evidence>
<evidence type="ECO:0000313" key="1">
    <source>
        <dbReference type="EMBL" id="CAK69606.1"/>
    </source>
</evidence>
<accession>A0CFN9</accession>
<proteinExistence type="predicted"/>
<organism evidence="1 2">
    <name type="scientific">Paramecium tetraurelia</name>
    <dbReference type="NCBI Taxonomy" id="5888"/>
    <lineage>
        <taxon>Eukaryota</taxon>
        <taxon>Sar</taxon>
        <taxon>Alveolata</taxon>
        <taxon>Ciliophora</taxon>
        <taxon>Intramacronucleata</taxon>
        <taxon>Oligohymenophorea</taxon>
        <taxon>Peniculida</taxon>
        <taxon>Parameciidae</taxon>
        <taxon>Paramecium</taxon>
    </lineage>
</organism>
<dbReference type="HOGENOM" id="CLU_1470917_0_0_1"/>
<sequence>MTNYFEYICQIHEQIEVIITLILIFFIKFQHYPQFQLYIVEYLINHLFFLSSIRTHSLRRQRNLIKQFISKKLSYSTLYYSFNNLPTKHPQELDPPFRKSQYIITLQYKSFDDFAQNTSKFIELPQRLCVNIIEMVKQFILLLSSSLIRIQKLHYFSNQSQTQSFFNDSARIQFSVDKTINIRV</sequence>
<protein>
    <recommendedName>
        <fullName evidence="3">Transmembrane protein</fullName>
    </recommendedName>
</protein>
<evidence type="ECO:0000313" key="2">
    <source>
        <dbReference type="Proteomes" id="UP000000600"/>
    </source>
</evidence>
<dbReference type="Proteomes" id="UP000000600">
    <property type="component" value="Unassembled WGS sequence"/>
</dbReference>
<reference evidence="1 2" key="1">
    <citation type="journal article" date="2006" name="Nature">
        <title>Global trends of whole-genome duplications revealed by the ciliate Paramecium tetraurelia.</title>
        <authorList>
            <consortium name="Genoscope"/>
            <person name="Aury J.-M."/>
            <person name="Jaillon O."/>
            <person name="Duret L."/>
            <person name="Noel B."/>
            <person name="Jubin C."/>
            <person name="Porcel B.M."/>
            <person name="Segurens B."/>
            <person name="Daubin V."/>
            <person name="Anthouard V."/>
            <person name="Aiach N."/>
            <person name="Arnaiz O."/>
            <person name="Billaut A."/>
            <person name="Beisson J."/>
            <person name="Blanc I."/>
            <person name="Bouhouche K."/>
            <person name="Camara F."/>
            <person name="Duharcourt S."/>
            <person name="Guigo R."/>
            <person name="Gogendeau D."/>
            <person name="Katinka M."/>
            <person name="Keller A.-M."/>
            <person name="Kissmehl R."/>
            <person name="Klotz C."/>
            <person name="Koll F."/>
            <person name="Le Moue A."/>
            <person name="Lepere C."/>
            <person name="Malinsky S."/>
            <person name="Nowacki M."/>
            <person name="Nowak J.K."/>
            <person name="Plattner H."/>
            <person name="Poulain J."/>
            <person name="Ruiz F."/>
            <person name="Serrano V."/>
            <person name="Zagulski M."/>
            <person name="Dessen P."/>
            <person name="Betermier M."/>
            <person name="Weissenbach J."/>
            <person name="Scarpelli C."/>
            <person name="Schachter V."/>
            <person name="Sperling L."/>
            <person name="Meyer E."/>
            <person name="Cohen J."/>
            <person name="Wincker P."/>
        </authorList>
    </citation>
    <scope>NUCLEOTIDE SEQUENCE [LARGE SCALE GENOMIC DNA]</scope>
    <source>
        <strain evidence="1 2">Stock d4-2</strain>
    </source>
</reference>
<dbReference type="RefSeq" id="XP_001437003.1">
    <property type="nucleotide sequence ID" value="XM_001436966.2"/>
</dbReference>
<gene>
    <name evidence="1" type="ORF">GSPATT00038046001</name>
</gene>
<keyword evidence="2" id="KW-1185">Reference proteome</keyword>
<dbReference type="InParanoid" id="A0CFN9"/>
<dbReference type="KEGG" id="ptm:GSPATT00038046001"/>
<dbReference type="GeneID" id="5022788"/>
<name>A0CFN9_PARTE</name>
<dbReference type="AlphaFoldDB" id="A0CFN9"/>
<dbReference type="EMBL" id="CT868070">
    <property type="protein sequence ID" value="CAK69606.1"/>
    <property type="molecule type" value="Genomic_DNA"/>
</dbReference>